<organism evidence="1 2">
    <name type="scientific">Dictyobacter halimunensis</name>
    <dbReference type="NCBI Taxonomy" id="3026934"/>
    <lineage>
        <taxon>Bacteria</taxon>
        <taxon>Bacillati</taxon>
        <taxon>Chloroflexota</taxon>
        <taxon>Ktedonobacteria</taxon>
        <taxon>Ktedonobacterales</taxon>
        <taxon>Dictyobacteraceae</taxon>
        <taxon>Dictyobacter</taxon>
    </lineage>
</organism>
<dbReference type="EMBL" id="BSRI01000002">
    <property type="protein sequence ID" value="GLV60447.1"/>
    <property type="molecule type" value="Genomic_DNA"/>
</dbReference>
<evidence type="ECO:0000313" key="1">
    <source>
        <dbReference type="EMBL" id="GLV60447.1"/>
    </source>
</evidence>
<keyword evidence="2" id="KW-1185">Reference proteome</keyword>
<evidence type="ECO:0008006" key="3">
    <source>
        <dbReference type="Google" id="ProtNLM"/>
    </source>
</evidence>
<sequence length="49" mass="5847">MTTQYVTPISDAFPLWCQSLLQRSDWVILDTETIEFCRPQCRSYRHRGP</sequence>
<proteinExistence type="predicted"/>
<reference evidence="1 2" key="1">
    <citation type="submission" date="2023-02" db="EMBL/GenBank/DDBJ databases">
        <title>Dictyobacter halimunensis sp. nov., a new member of the class Ktedonobacteria from forest soil in a geothermal area.</title>
        <authorList>
            <person name="Rachmania M.K."/>
            <person name="Ningsih F."/>
            <person name="Sakai Y."/>
            <person name="Yabe S."/>
            <person name="Yokota A."/>
            <person name="Sjamsuridzal W."/>
        </authorList>
    </citation>
    <scope>NUCLEOTIDE SEQUENCE [LARGE SCALE GENOMIC DNA]</scope>
    <source>
        <strain evidence="1 2">S3.2.2.5</strain>
    </source>
</reference>
<comment type="caution">
    <text evidence="1">The sequence shown here is derived from an EMBL/GenBank/DDBJ whole genome shotgun (WGS) entry which is preliminary data.</text>
</comment>
<dbReference type="Proteomes" id="UP001344906">
    <property type="component" value="Unassembled WGS sequence"/>
</dbReference>
<gene>
    <name evidence="1" type="ORF">KDH_72660</name>
</gene>
<name>A0ABQ6G590_9CHLR</name>
<accession>A0ABQ6G590</accession>
<protein>
    <recommendedName>
        <fullName evidence="3">3'-5' exonuclease domain-containing protein</fullName>
    </recommendedName>
</protein>
<dbReference type="RefSeq" id="WP_338257525.1">
    <property type="nucleotide sequence ID" value="NZ_BSRI01000002.1"/>
</dbReference>
<evidence type="ECO:0000313" key="2">
    <source>
        <dbReference type="Proteomes" id="UP001344906"/>
    </source>
</evidence>